<accession>A0A5N5HXK4</accession>
<dbReference type="EMBL" id="SMOL01000120">
    <property type="protein sequence ID" value="KAB2632645.1"/>
    <property type="molecule type" value="Genomic_DNA"/>
</dbReference>
<keyword evidence="2" id="KW-1185">Reference proteome</keyword>
<keyword evidence="1" id="KW-0489">Methyltransferase</keyword>
<gene>
    <name evidence="1" type="ORF">D8674_028892</name>
</gene>
<organism evidence="1 2">
    <name type="scientific">Pyrus ussuriensis x Pyrus communis</name>
    <dbReference type="NCBI Taxonomy" id="2448454"/>
    <lineage>
        <taxon>Eukaryota</taxon>
        <taxon>Viridiplantae</taxon>
        <taxon>Streptophyta</taxon>
        <taxon>Embryophyta</taxon>
        <taxon>Tracheophyta</taxon>
        <taxon>Spermatophyta</taxon>
        <taxon>Magnoliopsida</taxon>
        <taxon>eudicotyledons</taxon>
        <taxon>Gunneridae</taxon>
        <taxon>Pentapetalae</taxon>
        <taxon>rosids</taxon>
        <taxon>fabids</taxon>
        <taxon>Rosales</taxon>
        <taxon>Rosaceae</taxon>
        <taxon>Amygdaloideae</taxon>
        <taxon>Maleae</taxon>
        <taxon>Pyrus</taxon>
    </lineage>
</organism>
<dbReference type="AlphaFoldDB" id="A0A5N5HXK4"/>
<dbReference type="GO" id="GO:0008168">
    <property type="term" value="F:methyltransferase activity"/>
    <property type="evidence" value="ECO:0007669"/>
    <property type="project" value="UniProtKB-KW"/>
</dbReference>
<dbReference type="GO" id="GO:0032259">
    <property type="term" value="P:methylation"/>
    <property type="evidence" value="ECO:0007669"/>
    <property type="project" value="UniProtKB-KW"/>
</dbReference>
<evidence type="ECO:0000313" key="1">
    <source>
        <dbReference type="EMBL" id="KAB2632645.1"/>
    </source>
</evidence>
<reference evidence="2" key="2">
    <citation type="submission" date="2019-10" db="EMBL/GenBank/DDBJ databases">
        <title>A de novo genome assembly of a pear dwarfing rootstock.</title>
        <authorList>
            <person name="Wang F."/>
            <person name="Wang J."/>
            <person name="Li S."/>
            <person name="Zhang Y."/>
            <person name="Fang M."/>
            <person name="Ma L."/>
            <person name="Zhao Y."/>
            <person name="Jiang S."/>
        </authorList>
    </citation>
    <scope>NUCLEOTIDE SEQUENCE [LARGE SCALE GENOMIC DNA]</scope>
</reference>
<protein>
    <submittedName>
        <fullName evidence="1">N-lysine methyltransferase setd6</fullName>
    </submittedName>
</protein>
<comment type="caution">
    <text evidence="1">The sequence shown here is derived from an EMBL/GenBank/DDBJ whole genome shotgun (WGS) entry which is preliminary data.</text>
</comment>
<evidence type="ECO:0000313" key="2">
    <source>
        <dbReference type="Proteomes" id="UP000327157"/>
    </source>
</evidence>
<keyword evidence="1" id="KW-0808">Transferase</keyword>
<reference evidence="1 2" key="1">
    <citation type="submission" date="2019-09" db="EMBL/GenBank/DDBJ databases">
        <authorList>
            <person name="Ou C."/>
        </authorList>
    </citation>
    <scope>NUCLEOTIDE SEQUENCE [LARGE SCALE GENOMIC DNA]</scope>
    <source>
        <strain evidence="1">S2</strain>
        <tissue evidence="1">Leaf</tissue>
    </source>
</reference>
<dbReference type="Proteomes" id="UP000327157">
    <property type="component" value="Chromosome 6"/>
</dbReference>
<sequence length="356" mass="40494">MKKDFCLIAGLHCDELYDLEYFPQKFGFVRESIKGKSMKGKGKVKTAPKKATKKVSVTCAELERAFKECKDEDDALKMGLVYFPKGVLIEAKSNKIKMMTRNNQGVVKKGKDPGGATKGLVMPFRYNLLAYEKIAQLEKPLRYCKMTDPGTILRILRWSTKNKQLIHEQVQINVIVMAGDKWHVVGIREIVPTEAERSSSYWTWGYDAMGEEGKGGEAEGLRWKKIMGGVEEVGFQELEGNVGLESPTNHTSMQKSKVLLIMMLLFTHMRVSRLEQRGKIHYTKLKNHCVQLLEINNVFLENDNEIGSNLLYVVRCSLKHVEGGEGETLIHRVSQRVPQQNNVSIKNFELLIKLND</sequence>
<reference evidence="1 2" key="3">
    <citation type="submission" date="2019-11" db="EMBL/GenBank/DDBJ databases">
        <title>A de novo genome assembly of a pear dwarfing rootstock.</title>
        <authorList>
            <person name="Wang F."/>
            <person name="Wang J."/>
            <person name="Li S."/>
            <person name="Zhang Y."/>
            <person name="Fang M."/>
            <person name="Ma L."/>
            <person name="Zhao Y."/>
            <person name="Jiang S."/>
        </authorList>
    </citation>
    <scope>NUCLEOTIDE SEQUENCE [LARGE SCALE GENOMIC DNA]</scope>
    <source>
        <strain evidence="1">S2</strain>
        <tissue evidence="1">Leaf</tissue>
    </source>
</reference>
<proteinExistence type="predicted"/>
<name>A0A5N5HXK4_9ROSA</name>